<dbReference type="Pfam" id="PF13557">
    <property type="entry name" value="Phenol_MetA_deg"/>
    <property type="match status" value="1"/>
</dbReference>
<evidence type="ECO:0000313" key="1">
    <source>
        <dbReference type="EMBL" id="PQB02949.1"/>
    </source>
</evidence>
<comment type="caution">
    <text evidence="2">The sequence shown here is derived from an EMBL/GenBank/DDBJ whole genome shotgun (WGS) entry which is preliminary data.</text>
</comment>
<name>A0A2S7KTY9_9FLAO</name>
<evidence type="ECO:0008006" key="4">
    <source>
        <dbReference type="Google" id="ProtNLM"/>
    </source>
</evidence>
<dbReference type="EMBL" id="MQUB01000004">
    <property type="protein sequence ID" value="PQB02949.1"/>
    <property type="molecule type" value="Genomic_DNA"/>
</dbReference>
<dbReference type="EMBL" id="MQUB01000001">
    <property type="protein sequence ID" value="PQB06087.1"/>
    <property type="molecule type" value="Genomic_DNA"/>
</dbReference>
<dbReference type="AlphaFoldDB" id="A0A2S7KTY9"/>
<protein>
    <recommendedName>
        <fullName evidence="4">Phenol degradation protein meta</fullName>
    </recommendedName>
</protein>
<dbReference type="Proteomes" id="UP000239800">
    <property type="component" value="Unassembled WGS sequence"/>
</dbReference>
<reference evidence="2 3" key="1">
    <citation type="submission" date="2016-11" db="EMBL/GenBank/DDBJ databases">
        <title>Trade-off between light-utilization and light-protection in marine flavobacteria.</title>
        <authorList>
            <person name="Kumagai Y."/>
        </authorList>
    </citation>
    <scope>NUCLEOTIDE SEQUENCE [LARGE SCALE GENOMIC DNA]</scope>
    <source>
        <strain evidence="2 3">NBRC 107741</strain>
    </source>
</reference>
<dbReference type="InterPro" id="IPR025737">
    <property type="entry name" value="FApF"/>
</dbReference>
<proteinExistence type="predicted"/>
<sequence>MLTVFLNLSSTVAQQASAFQAGHYYPGLINTRDMAQPPSSGLFILWYNFYASSSAYFDQNGNKFDGISLSDLNPVLPDINASTKLNGFGSAPVIAWASPKIKLLGDARYIVGIAPNYVSADVSLLTEGPGNVLGVPLSNESTAKVSGFGDFIFIPFGLSWGGQKMDVTTAYTIYAPTGRYTTGASDNIGLGYWTHQMQGFGYYYPIEDKSSTIMLGLTYEANSKIKDSDVRPGSRFTLEYGLSQFLSEKLEVGIAGAHNWQVTEDTGEDVFWNTANFDRKSSLFFNVGYWPIAQRLNINFKYGFDYGLRQRFKNNMVVLNLLFNPNLLVSKN</sequence>
<gene>
    <name evidence="2" type="ORF">BST85_13200</name>
    <name evidence="1" type="ORF">BST85_14150</name>
</gene>
<evidence type="ECO:0000313" key="3">
    <source>
        <dbReference type="Proteomes" id="UP000239800"/>
    </source>
</evidence>
<organism evidence="2 3">
    <name type="scientific">Aureitalea marina</name>
    <dbReference type="NCBI Taxonomy" id="930804"/>
    <lineage>
        <taxon>Bacteria</taxon>
        <taxon>Pseudomonadati</taxon>
        <taxon>Bacteroidota</taxon>
        <taxon>Flavobacteriia</taxon>
        <taxon>Flavobacteriales</taxon>
        <taxon>Flavobacteriaceae</taxon>
        <taxon>Aureitalea</taxon>
    </lineage>
</organism>
<evidence type="ECO:0000313" key="2">
    <source>
        <dbReference type="EMBL" id="PQB06087.1"/>
    </source>
</evidence>
<accession>A0A2S7KTY9</accession>
<keyword evidence="3" id="KW-1185">Reference proteome</keyword>